<gene>
    <name evidence="7" type="ORF">GCM10009737_11300</name>
</gene>
<keyword evidence="8" id="KW-1185">Reference proteome</keyword>
<dbReference type="EMBL" id="BAAAMY010000002">
    <property type="protein sequence ID" value="GAA1911537.1"/>
    <property type="molecule type" value="Genomic_DNA"/>
</dbReference>
<feature type="transmembrane region" description="Helical" evidence="6">
    <location>
        <begin position="371"/>
        <end position="389"/>
    </location>
</feature>
<feature type="transmembrane region" description="Helical" evidence="6">
    <location>
        <begin position="277"/>
        <end position="306"/>
    </location>
</feature>
<evidence type="ECO:0008006" key="9">
    <source>
        <dbReference type="Google" id="ProtNLM"/>
    </source>
</evidence>
<feature type="transmembrane region" description="Helical" evidence="6">
    <location>
        <begin position="12"/>
        <end position="32"/>
    </location>
</feature>
<dbReference type="PANTHER" id="PTHR30250">
    <property type="entry name" value="PST FAMILY PREDICTED COLANIC ACID TRANSPORTER"/>
    <property type="match status" value="1"/>
</dbReference>
<evidence type="ECO:0000256" key="5">
    <source>
        <dbReference type="ARBA" id="ARBA00023136"/>
    </source>
</evidence>
<evidence type="ECO:0000256" key="2">
    <source>
        <dbReference type="ARBA" id="ARBA00022475"/>
    </source>
</evidence>
<keyword evidence="3 6" id="KW-0812">Transmembrane</keyword>
<comment type="caution">
    <text evidence="7">The sequence shown here is derived from an EMBL/GenBank/DDBJ whole genome shotgun (WGS) entry which is preliminary data.</text>
</comment>
<dbReference type="InterPro" id="IPR050833">
    <property type="entry name" value="Poly_Biosynth_Transport"/>
</dbReference>
<dbReference type="Pfam" id="PF01943">
    <property type="entry name" value="Polysacc_synt"/>
    <property type="match status" value="1"/>
</dbReference>
<comment type="subcellular location">
    <subcellularLocation>
        <location evidence="1">Cell membrane</location>
        <topology evidence="1">Multi-pass membrane protein</topology>
    </subcellularLocation>
</comment>
<feature type="transmembrane region" description="Helical" evidence="6">
    <location>
        <begin position="241"/>
        <end position="265"/>
    </location>
</feature>
<feature type="transmembrane region" description="Helical" evidence="6">
    <location>
        <begin position="216"/>
        <end position="235"/>
    </location>
</feature>
<evidence type="ECO:0000256" key="1">
    <source>
        <dbReference type="ARBA" id="ARBA00004651"/>
    </source>
</evidence>
<evidence type="ECO:0000256" key="4">
    <source>
        <dbReference type="ARBA" id="ARBA00022989"/>
    </source>
</evidence>
<feature type="transmembrane region" description="Helical" evidence="6">
    <location>
        <begin position="171"/>
        <end position="190"/>
    </location>
</feature>
<reference evidence="8" key="1">
    <citation type="journal article" date="2019" name="Int. J. Syst. Evol. Microbiol.">
        <title>The Global Catalogue of Microorganisms (GCM) 10K type strain sequencing project: providing services to taxonomists for standard genome sequencing and annotation.</title>
        <authorList>
            <consortium name="The Broad Institute Genomics Platform"/>
            <consortium name="The Broad Institute Genome Sequencing Center for Infectious Disease"/>
            <person name="Wu L."/>
            <person name="Ma J."/>
        </authorList>
    </citation>
    <scope>NUCLEOTIDE SEQUENCE [LARGE SCALE GENOMIC DNA]</scope>
    <source>
        <strain evidence="8">JCM 14046</strain>
    </source>
</reference>
<evidence type="ECO:0000313" key="7">
    <source>
        <dbReference type="EMBL" id="GAA1911537.1"/>
    </source>
</evidence>
<dbReference type="Proteomes" id="UP001501612">
    <property type="component" value="Unassembled WGS sequence"/>
</dbReference>
<organism evidence="7 8">
    <name type="scientific">Nocardioides lentus</name>
    <dbReference type="NCBI Taxonomy" id="338077"/>
    <lineage>
        <taxon>Bacteria</taxon>
        <taxon>Bacillati</taxon>
        <taxon>Actinomycetota</taxon>
        <taxon>Actinomycetes</taxon>
        <taxon>Propionibacteriales</taxon>
        <taxon>Nocardioidaceae</taxon>
        <taxon>Nocardioides</taxon>
    </lineage>
</organism>
<keyword evidence="4 6" id="KW-1133">Transmembrane helix</keyword>
<feature type="transmembrane region" description="Helical" evidence="6">
    <location>
        <begin position="112"/>
        <end position="133"/>
    </location>
</feature>
<keyword evidence="5 6" id="KW-0472">Membrane</keyword>
<feature type="transmembrane region" description="Helical" evidence="6">
    <location>
        <begin position="145"/>
        <end position="165"/>
    </location>
</feature>
<name>A0ABP5AH40_9ACTN</name>
<sequence>MRRLLRGGAGVAVAMAVMNVTTYGFTILAARLLGPAEYGAVAALMGLLLVVNVLSLGLQATGARQVAAAPHARDVIEARILRAGRRSGLVLALVCLLLAPVVTWLLDLSSPLPAVLVALAAAPLSMMGAQAGVFQGEEIWGPLSAIYVGAGLGRLVLGTVGLLLVPSATGAMAGVAVGALVPVVVGALALHRRREAPVERSSTRVVLREVAHNSHALLAFFALSNVDVVLARVVLDAENAGLYAAGLILTKAVLFLPQFVVVVAFPSMASGAGRGRATLLSLVATAAIGATATAGVAVLSGLAVTFVGGPQYAEIESLIWVFAAIGTLLAMIQILVYQVVADQHRTSVLVVWAGLAAVLASAPLTTTEPRLLVVVAAVDLLVLLGLLVLSRRRAAPSAAPVPGVAEAAG</sequence>
<evidence type="ECO:0000256" key="3">
    <source>
        <dbReference type="ARBA" id="ARBA00022692"/>
    </source>
</evidence>
<dbReference type="InterPro" id="IPR002797">
    <property type="entry name" value="Polysacc_synth"/>
</dbReference>
<keyword evidence="2" id="KW-1003">Cell membrane</keyword>
<evidence type="ECO:0000313" key="8">
    <source>
        <dbReference type="Proteomes" id="UP001501612"/>
    </source>
</evidence>
<accession>A0ABP5AH40</accession>
<feature type="transmembrane region" description="Helical" evidence="6">
    <location>
        <begin position="318"/>
        <end position="340"/>
    </location>
</feature>
<dbReference type="PANTHER" id="PTHR30250:SF11">
    <property type="entry name" value="O-ANTIGEN TRANSPORTER-RELATED"/>
    <property type="match status" value="1"/>
</dbReference>
<protein>
    <recommendedName>
        <fullName evidence="9">Polysaccharide biosynthesis protein</fullName>
    </recommendedName>
</protein>
<feature type="transmembrane region" description="Helical" evidence="6">
    <location>
        <begin position="38"/>
        <end position="58"/>
    </location>
</feature>
<feature type="transmembrane region" description="Helical" evidence="6">
    <location>
        <begin position="88"/>
        <end position="106"/>
    </location>
</feature>
<feature type="transmembrane region" description="Helical" evidence="6">
    <location>
        <begin position="347"/>
        <end position="365"/>
    </location>
</feature>
<evidence type="ECO:0000256" key="6">
    <source>
        <dbReference type="SAM" id="Phobius"/>
    </source>
</evidence>
<proteinExistence type="predicted"/>